<reference evidence="2" key="1">
    <citation type="journal article" date="2013" name="Proc. Natl. Acad. Sci. U.S.A.">
        <title>Genome structure and metabolic features in the red seaweed Chondrus crispus shed light on evolution of the Archaeplastida.</title>
        <authorList>
            <person name="Collen J."/>
            <person name="Porcel B."/>
            <person name="Carre W."/>
            <person name="Ball S.G."/>
            <person name="Chaparro C."/>
            <person name="Tonon T."/>
            <person name="Barbeyron T."/>
            <person name="Michel G."/>
            <person name="Noel B."/>
            <person name="Valentin K."/>
            <person name="Elias M."/>
            <person name="Artiguenave F."/>
            <person name="Arun A."/>
            <person name="Aury J.M."/>
            <person name="Barbosa-Neto J.F."/>
            <person name="Bothwell J.H."/>
            <person name="Bouget F.Y."/>
            <person name="Brillet L."/>
            <person name="Cabello-Hurtado F."/>
            <person name="Capella-Gutierrez S."/>
            <person name="Charrier B."/>
            <person name="Cladiere L."/>
            <person name="Cock J.M."/>
            <person name="Coelho S.M."/>
            <person name="Colleoni C."/>
            <person name="Czjzek M."/>
            <person name="Da Silva C."/>
            <person name="Delage L."/>
            <person name="Denoeud F."/>
            <person name="Deschamps P."/>
            <person name="Dittami S.M."/>
            <person name="Gabaldon T."/>
            <person name="Gachon C.M."/>
            <person name="Groisillier A."/>
            <person name="Herve C."/>
            <person name="Jabbari K."/>
            <person name="Katinka M."/>
            <person name="Kloareg B."/>
            <person name="Kowalczyk N."/>
            <person name="Labadie K."/>
            <person name="Leblanc C."/>
            <person name="Lopez P.J."/>
            <person name="McLachlan D.H."/>
            <person name="Meslet-Cladiere L."/>
            <person name="Moustafa A."/>
            <person name="Nehr Z."/>
            <person name="Nyvall Collen P."/>
            <person name="Panaud O."/>
            <person name="Partensky F."/>
            <person name="Poulain J."/>
            <person name="Rensing S.A."/>
            <person name="Rousvoal S."/>
            <person name="Samson G."/>
            <person name="Symeonidi A."/>
            <person name="Weissenbach J."/>
            <person name="Zambounis A."/>
            <person name="Wincker P."/>
            <person name="Boyen C."/>
        </authorList>
    </citation>
    <scope>NUCLEOTIDE SEQUENCE [LARGE SCALE GENOMIC DNA]</scope>
    <source>
        <strain evidence="2">cv. Stackhouse</strain>
    </source>
</reference>
<gene>
    <name evidence="1" type="ORF">CHC_T00003559001</name>
</gene>
<evidence type="ECO:0000313" key="2">
    <source>
        <dbReference type="Proteomes" id="UP000012073"/>
    </source>
</evidence>
<dbReference type="Proteomes" id="UP000012073">
    <property type="component" value="Unassembled WGS sequence"/>
</dbReference>
<organism evidence="1 2">
    <name type="scientific">Chondrus crispus</name>
    <name type="common">Carrageen Irish moss</name>
    <name type="synonym">Polymorpha crispa</name>
    <dbReference type="NCBI Taxonomy" id="2769"/>
    <lineage>
        <taxon>Eukaryota</taxon>
        <taxon>Rhodophyta</taxon>
        <taxon>Florideophyceae</taxon>
        <taxon>Rhodymeniophycidae</taxon>
        <taxon>Gigartinales</taxon>
        <taxon>Gigartinaceae</taxon>
        <taxon>Chondrus</taxon>
    </lineage>
</organism>
<dbReference type="KEGG" id="ccp:CHC_T00003559001"/>
<protein>
    <submittedName>
        <fullName evidence="1">Uncharacterized protein</fullName>
    </submittedName>
</protein>
<dbReference type="GeneID" id="17322608"/>
<accession>R7Q970</accession>
<sequence length="86" mass="9577">MSIRQQNVWAKSLKALKFDQLETQLLRKRRAHCDAKQKLGDRLATPVWCGDVCVVLLTPVGGRLARMATSTLLLSSVYGNLCPHTV</sequence>
<keyword evidence="2" id="KW-1185">Reference proteome</keyword>
<dbReference type="EMBL" id="HG001717">
    <property type="protein sequence ID" value="CDF35072.1"/>
    <property type="molecule type" value="Genomic_DNA"/>
</dbReference>
<dbReference type="RefSeq" id="XP_005714891.1">
    <property type="nucleotide sequence ID" value="XM_005714834.1"/>
</dbReference>
<dbReference type="Gramene" id="CDF35072">
    <property type="protein sequence ID" value="CDF35072"/>
    <property type="gene ID" value="CHC_T00003559001"/>
</dbReference>
<proteinExistence type="predicted"/>
<evidence type="ECO:0000313" key="1">
    <source>
        <dbReference type="EMBL" id="CDF35072.1"/>
    </source>
</evidence>
<name>R7Q970_CHOCR</name>
<dbReference type="AlphaFoldDB" id="R7Q970"/>